<dbReference type="InterPro" id="IPR001563">
    <property type="entry name" value="Peptidase_S10"/>
</dbReference>
<feature type="chain" id="PRO_5040496871" description="Carboxypeptidase" evidence="3">
    <location>
        <begin position="16"/>
        <end position="510"/>
    </location>
</feature>
<dbReference type="AlphaFoldDB" id="A0A9P1IB26"/>
<proteinExistence type="inferred from homology"/>
<keyword evidence="5" id="KW-1185">Reference proteome</keyword>
<protein>
    <recommendedName>
        <fullName evidence="2">Carboxypeptidase</fullName>
        <ecNumber evidence="2">3.4.16.-</ecNumber>
    </recommendedName>
</protein>
<dbReference type="FunFam" id="3.40.50.1820:FF:000913">
    <property type="entry name" value="Uncharacterized serine carboxypeptidase C08H9.1"/>
    <property type="match status" value="1"/>
</dbReference>
<keyword evidence="2" id="KW-0645">Protease</keyword>
<dbReference type="EC" id="3.4.16.-" evidence="2"/>
<dbReference type="GO" id="GO:0006508">
    <property type="term" value="P:proteolysis"/>
    <property type="evidence" value="ECO:0007669"/>
    <property type="project" value="UniProtKB-KW"/>
</dbReference>
<dbReference type="InterPro" id="IPR033124">
    <property type="entry name" value="Ser_caboxypep_his_AS"/>
</dbReference>
<dbReference type="PRINTS" id="PR00724">
    <property type="entry name" value="CRBOXYPTASEC"/>
</dbReference>
<dbReference type="InterPro" id="IPR029058">
    <property type="entry name" value="AB_hydrolase_fold"/>
</dbReference>
<dbReference type="InterPro" id="IPR018202">
    <property type="entry name" value="Ser_caboxypep_ser_AS"/>
</dbReference>
<dbReference type="Gene3D" id="3.40.50.1820">
    <property type="entry name" value="alpha/beta hydrolase"/>
    <property type="match status" value="1"/>
</dbReference>
<keyword evidence="2" id="KW-0378">Hydrolase</keyword>
<accession>A0A9P1IB26</accession>
<gene>
    <name evidence="4" type="ORF">CAMP_LOCUS4102</name>
</gene>
<keyword evidence="2" id="KW-0121">Carboxypeptidase</keyword>
<sequence>MFLQIFLLFSSGVFAVKLPGNSVLPKLKLTTGYLAGNSEGNWKLFYSLIEARDLPKSKAPLLIWFNGGPGCTSLGGMFEEFGPLYPHFDGKTLFENVNSWYHKSNLLFIESPIGVGFSYDTKKANNTKADDMTTAKMNFYAITNFFDKKHPEYKNNEFFIGTESYGGVYGPMLSSLIIESIANKLFPNENFKGLMIGNGFMNSKLTQNMQIIWGVYHARTHVDEWEEIKEKCRTKGAKDVDNYDFTEFMTTSNNMDWTANNSTECGLLIDTLIAKPFEELTYDFYNYYQVCYVNMTTTPDPYKETLKKIKKNGIQALLNTYGTNPLGMSCWLDSALKKYLNRKDVQKSLKIDELWRTRDKEWNICSSDLYENYTMTYNDMTPFFSRIFENNTLPNFRILLYNGDIDTACNYLADQYFARNLARLHGFKKIIKHSPWFHSEMKNLAGFYLRYESPNSNRTRITLDVLTVKGAGHFVPFDKPAESYQMFNNFIFSQNPNYSKPIISSFFTKL</sequence>
<name>A0A9P1IB26_9PELO</name>
<keyword evidence="3" id="KW-0732">Signal</keyword>
<evidence type="ECO:0000256" key="1">
    <source>
        <dbReference type="ARBA" id="ARBA00009431"/>
    </source>
</evidence>
<dbReference type="SUPFAM" id="SSF53474">
    <property type="entry name" value="alpha/beta-Hydrolases"/>
    <property type="match status" value="1"/>
</dbReference>
<dbReference type="Proteomes" id="UP001152747">
    <property type="component" value="Unassembled WGS sequence"/>
</dbReference>
<dbReference type="EMBL" id="CANHGI010000002">
    <property type="protein sequence ID" value="CAI5441465.1"/>
    <property type="molecule type" value="Genomic_DNA"/>
</dbReference>
<dbReference type="PROSITE" id="PS00131">
    <property type="entry name" value="CARBOXYPEPT_SER_SER"/>
    <property type="match status" value="1"/>
</dbReference>
<dbReference type="PANTHER" id="PTHR11802:SF33">
    <property type="entry name" value="SERINE CARBOXYPEPTIDASE CTSA-3.2"/>
    <property type="match status" value="1"/>
</dbReference>
<comment type="caution">
    <text evidence="4">The sequence shown here is derived from an EMBL/GenBank/DDBJ whole genome shotgun (WGS) entry which is preliminary data.</text>
</comment>
<dbReference type="Pfam" id="PF00450">
    <property type="entry name" value="Peptidase_S10"/>
    <property type="match status" value="1"/>
</dbReference>
<evidence type="ECO:0000313" key="4">
    <source>
        <dbReference type="EMBL" id="CAI5441465.1"/>
    </source>
</evidence>
<evidence type="ECO:0000256" key="2">
    <source>
        <dbReference type="RuleBase" id="RU361156"/>
    </source>
</evidence>
<dbReference type="OrthoDB" id="443318at2759"/>
<dbReference type="PANTHER" id="PTHR11802">
    <property type="entry name" value="SERINE PROTEASE FAMILY S10 SERINE CARBOXYPEPTIDASE"/>
    <property type="match status" value="1"/>
</dbReference>
<reference evidence="4" key="1">
    <citation type="submission" date="2022-11" db="EMBL/GenBank/DDBJ databases">
        <authorList>
            <person name="Kikuchi T."/>
        </authorList>
    </citation>
    <scope>NUCLEOTIDE SEQUENCE</scope>
    <source>
        <strain evidence="4">PS1010</strain>
    </source>
</reference>
<feature type="signal peptide" evidence="3">
    <location>
        <begin position="1"/>
        <end position="15"/>
    </location>
</feature>
<dbReference type="PROSITE" id="PS00560">
    <property type="entry name" value="CARBOXYPEPT_SER_HIS"/>
    <property type="match status" value="1"/>
</dbReference>
<evidence type="ECO:0000256" key="3">
    <source>
        <dbReference type="SAM" id="SignalP"/>
    </source>
</evidence>
<organism evidence="4 5">
    <name type="scientific">Caenorhabditis angaria</name>
    <dbReference type="NCBI Taxonomy" id="860376"/>
    <lineage>
        <taxon>Eukaryota</taxon>
        <taxon>Metazoa</taxon>
        <taxon>Ecdysozoa</taxon>
        <taxon>Nematoda</taxon>
        <taxon>Chromadorea</taxon>
        <taxon>Rhabditida</taxon>
        <taxon>Rhabditina</taxon>
        <taxon>Rhabditomorpha</taxon>
        <taxon>Rhabditoidea</taxon>
        <taxon>Rhabditidae</taxon>
        <taxon>Peloderinae</taxon>
        <taxon>Caenorhabditis</taxon>
    </lineage>
</organism>
<evidence type="ECO:0000313" key="5">
    <source>
        <dbReference type="Proteomes" id="UP001152747"/>
    </source>
</evidence>
<dbReference type="GO" id="GO:0004185">
    <property type="term" value="F:serine-type carboxypeptidase activity"/>
    <property type="evidence" value="ECO:0007669"/>
    <property type="project" value="UniProtKB-UniRule"/>
</dbReference>
<comment type="similarity">
    <text evidence="1 2">Belongs to the peptidase S10 family.</text>
</comment>